<dbReference type="EMBL" id="PHHA01000020">
    <property type="protein sequence ID" value="PJG84931.1"/>
    <property type="molecule type" value="Genomic_DNA"/>
</dbReference>
<dbReference type="RefSeq" id="WP_100289208.1">
    <property type="nucleotide sequence ID" value="NZ_PHHA01000020.1"/>
</dbReference>
<dbReference type="PANTHER" id="PTHR22916">
    <property type="entry name" value="GLYCOSYLTRANSFERASE"/>
    <property type="match status" value="1"/>
</dbReference>
<dbReference type="PANTHER" id="PTHR22916:SF3">
    <property type="entry name" value="UDP-GLCNAC:BETAGAL BETA-1,3-N-ACETYLGLUCOSAMINYLTRANSFERASE-LIKE PROTEIN 1"/>
    <property type="match status" value="1"/>
</dbReference>
<accession>A0A2M8S1A1</accession>
<dbReference type="CDD" id="cd00761">
    <property type="entry name" value="Glyco_tranf_GTA_type"/>
    <property type="match status" value="1"/>
</dbReference>
<dbReference type="AlphaFoldDB" id="A0A2M8S1A1"/>
<comment type="caution">
    <text evidence="2">The sequence shown here is derived from an EMBL/GenBank/DDBJ whole genome shotgun (WGS) entry which is preliminary data.</text>
</comment>
<dbReference type="InterPro" id="IPR001173">
    <property type="entry name" value="Glyco_trans_2-like"/>
</dbReference>
<dbReference type="Gene3D" id="3.90.550.10">
    <property type="entry name" value="Spore Coat Polysaccharide Biosynthesis Protein SpsA, Chain A"/>
    <property type="match status" value="1"/>
</dbReference>
<evidence type="ECO:0000259" key="1">
    <source>
        <dbReference type="Pfam" id="PF00535"/>
    </source>
</evidence>
<dbReference type="OrthoDB" id="9811884at2"/>
<evidence type="ECO:0000313" key="3">
    <source>
        <dbReference type="Proteomes" id="UP000229329"/>
    </source>
</evidence>
<keyword evidence="3" id="KW-1185">Reference proteome</keyword>
<sequence length="306" mass="34444">MSNETLQKTKKQPTKKRSTSKKQVLMSFIVPVYNAEKDLATCLDSLLKQNVDKEIICINDGSTDGSLAILENYAQKNAEIRIVTQRNAGPGAARNRGIKLAKGKYIWFVDADDYLLCENLQEICNIADEQNVEMVRGVMQFKSNGEDMFYLPYAEEIRSGEYRGFTNLAINYFQMGLQLGLAQKVCAGFYASTFLKENKLEFAKTYFAENGLFELATFCAAPKAKVLEIVDVLYFYRENPTGLTHGENTKQKQGLATLSPMLLALVDTQVQATLAIEDKHSEAYSIHKDLVKFLNFAIGDLLYTRI</sequence>
<reference evidence="2 3" key="1">
    <citation type="submission" date="2017-11" db="EMBL/GenBank/DDBJ databases">
        <title>Reclassification of Bisgaard taxon 7 as Conservatibacter flavescens gen. nov., sp. nov.</title>
        <authorList>
            <person name="Christensen H."/>
        </authorList>
    </citation>
    <scope>NUCLEOTIDE SEQUENCE [LARGE SCALE GENOMIC DNA]</scope>
    <source>
        <strain evidence="2 3">7_4</strain>
    </source>
</reference>
<name>A0A2M8S1A1_9PAST</name>
<evidence type="ECO:0000313" key="2">
    <source>
        <dbReference type="EMBL" id="PJG84931.1"/>
    </source>
</evidence>
<proteinExistence type="predicted"/>
<dbReference type="Proteomes" id="UP000229329">
    <property type="component" value="Unassembled WGS sequence"/>
</dbReference>
<dbReference type="SUPFAM" id="SSF53448">
    <property type="entry name" value="Nucleotide-diphospho-sugar transferases"/>
    <property type="match status" value="1"/>
</dbReference>
<dbReference type="GO" id="GO:0016758">
    <property type="term" value="F:hexosyltransferase activity"/>
    <property type="evidence" value="ECO:0007669"/>
    <property type="project" value="UniProtKB-ARBA"/>
</dbReference>
<gene>
    <name evidence="2" type="ORF">CVP05_08835</name>
</gene>
<organism evidence="2 3">
    <name type="scientific">Conservatibacter flavescens</name>
    <dbReference type="NCBI Taxonomy" id="28161"/>
    <lineage>
        <taxon>Bacteria</taxon>
        <taxon>Pseudomonadati</taxon>
        <taxon>Pseudomonadota</taxon>
        <taxon>Gammaproteobacteria</taxon>
        <taxon>Pasteurellales</taxon>
        <taxon>Pasteurellaceae</taxon>
        <taxon>Conservatibacter</taxon>
    </lineage>
</organism>
<protein>
    <recommendedName>
        <fullName evidence="1">Glycosyltransferase 2-like domain-containing protein</fullName>
    </recommendedName>
</protein>
<dbReference type="Pfam" id="PF00535">
    <property type="entry name" value="Glycos_transf_2"/>
    <property type="match status" value="1"/>
</dbReference>
<feature type="domain" description="Glycosyltransferase 2-like" evidence="1">
    <location>
        <begin position="27"/>
        <end position="166"/>
    </location>
</feature>
<dbReference type="InterPro" id="IPR029044">
    <property type="entry name" value="Nucleotide-diphossugar_trans"/>
</dbReference>